<name>A0A5N6H1J5_ASPFL</name>
<evidence type="ECO:0000256" key="2">
    <source>
        <dbReference type="SAM" id="Phobius"/>
    </source>
</evidence>
<organism evidence="3">
    <name type="scientific">Aspergillus flavus</name>
    <dbReference type="NCBI Taxonomy" id="5059"/>
    <lineage>
        <taxon>Eukaryota</taxon>
        <taxon>Fungi</taxon>
        <taxon>Dikarya</taxon>
        <taxon>Ascomycota</taxon>
        <taxon>Pezizomycotina</taxon>
        <taxon>Eurotiomycetes</taxon>
        <taxon>Eurotiomycetidae</taxon>
        <taxon>Eurotiales</taxon>
        <taxon>Aspergillaceae</taxon>
        <taxon>Aspergillus</taxon>
        <taxon>Aspergillus subgen. Circumdati</taxon>
    </lineage>
</organism>
<dbReference type="AlphaFoldDB" id="A0A5N6H1J5"/>
<accession>A0A5N6H1J5</accession>
<feature type="region of interest" description="Disordered" evidence="1">
    <location>
        <begin position="1"/>
        <end position="22"/>
    </location>
</feature>
<evidence type="ECO:0000313" key="3">
    <source>
        <dbReference type="EMBL" id="KAB8248125.1"/>
    </source>
</evidence>
<feature type="transmembrane region" description="Helical" evidence="2">
    <location>
        <begin position="34"/>
        <end position="53"/>
    </location>
</feature>
<dbReference type="EMBL" id="ML734583">
    <property type="protein sequence ID" value="KAB8248125.1"/>
    <property type="molecule type" value="Genomic_DNA"/>
</dbReference>
<keyword evidence="2" id="KW-0812">Transmembrane</keyword>
<sequence>MPKAANQEHVKHHISHRPTISARQKKQISNFAQLLMRQFSLLSLLSLHSFASFLSSLRITLLVYQGYILELYIFAFSLPF</sequence>
<gene>
    <name evidence="3" type="ORF">BDV35DRAFT_349138</name>
</gene>
<keyword evidence="2" id="KW-0472">Membrane</keyword>
<proteinExistence type="predicted"/>
<dbReference type="Proteomes" id="UP000325434">
    <property type="component" value="Unassembled WGS sequence"/>
</dbReference>
<keyword evidence="2" id="KW-1133">Transmembrane helix</keyword>
<reference evidence="3" key="1">
    <citation type="submission" date="2019-04" db="EMBL/GenBank/DDBJ databases">
        <title>Friends and foes A comparative genomics study of 23 Aspergillus species from section Flavi.</title>
        <authorList>
            <consortium name="DOE Joint Genome Institute"/>
            <person name="Kjaerbolling I."/>
            <person name="Vesth T."/>
            <person name="Frisvad J.C."/>
            <person name="Nybo J.L."/>
            <person name="Theobald S."/>
            <person name="Kildgaard S."/>
            <person name="Isbrandt T."/>
            <person name="Kuo A."/>
            <person name="Sato A."/>
            <person name="Lyhne E.K."/>
            <person name="Kogle M.E."/>
            <person name="Wiebenga A."/>
            <person name="Kun R.S."/>
            <person name="Lubbers R.J."/>
            <person name="Makela M.R."/>
            <person name="Barry K."/>
            <person name="Chovatia M."/>
            <person name="Clum A."/>
            <person name="Daum C."/>
            <person name="Haridas S."/>
            <person name="He G."/>
            <person name="LaButti K."/>
            <person name="Lipzen A."/>
            <person name="Mondo S."/>
            <person name="Riley R."/>
            <person name="Salamov A."/>
            <person name="Simmons B.A."/>
            <person name="Magnuson J.K."/>
            <person name="Henrissat B."/>
            <person name="Mortensen U.H."/>
            <person name="Larsen T.O."/>
            <person name="Devries R.P."/>
            <person name="Grigoriev I.V."/>
            <person name="Machida M."/>
            <person name="Baker S.E."/>
            <person name="Andersen M.R."/>
        </authorList>
    </citation>
    <scope>NUCLEOTIDE SEQUENCE [LARGE SCALE GENOMIC DNA]</scope>
    <source>
        <strain evidence="3">CBS 121.62</strain>
    </source>
</reference>
<protein>
    <submittedName>
        <fullName evidence="3">Uncharacterized protein</fullName>
    </submittedName>
</protein>
<evidence type="ECO:0000256" key="1">
    <source>
        <dbReference type="SAM" id="MobiDB-lite"/>
    </source>
</evidence>